<dbReference type="PROSITE" id="PS50157">
    <property type="entry name" value="ZINC_FINGER_C2H2_2"/>
    <property type="match status" value="6"/>
</dbReference>
<evidence type="ECO:0000259" key="15">
    <source>
        <dbReference type="PROSITE" id="PS50157"/>
    </source>
</evidence>
<evidence type="ECO:0000256" key="2">
    <source>
        <dbReference type="ARBA" id="ARBA00006991"/>
    </source>
</evidence>
<feature type="domain" description="C2H2-type" evidence="15">
    <location>
        <begin position="430"/>
        <end position="457"/>
    </location>
</feature>
<evidence type="ECO:0000256" key="7">
    <source>
        <dbReference type="ARBA" id="ARBA00023015"/>
    </source>
</evidence>
<feature type="domain" description="ZAD" evidence="16">
    <location>
        <begin position="128"/>
        <end position="202"/>
    </location>
</feature>
<keyword evidence="6 12" id="KW-0862">Zinc</keyword>
<evidence type="ECO:0000259" key="16">
    <source>
        <dbReference type="PROSITE" id="PS51915"/>
    </source>
</evidence>
<dbReference type="SMART" id="SM00355">
    <property type="entry name" value="ZnF_C2H2"/>
    <property type="match status" value="6"/>
</dbReference>
<reference evidence="18" key="1">
    <citation type="submission" date="2020-01" db="EMBL/GenBank/DDBJ databases">
        <title>Draft genome sequence of the Termite Coptotermes fromosanus.</title>
        <authorList>
            <person name="Itakura S."/>
            <person name="Yosikawa Y."/>
            <person name="Umezawa K."/>
        </authorList>
    </citation>
    <scope>NUCLEOTIDE SEQUENCE [LARGE SCALE GENOMIC DNA]</scope>
</reference>
<dbReference type="PROSITE" id="PS00028">
    <property type="entry name" value="ZINC_FINGER_C2H2_1"/>
    <property type="match status" value="6"/>
</dbReference>
<dbReference type="InterPro" id="IPR036236">
    <property type="entry name" value="Znf_C2H2_sf"/>
</dbReference>
<dbReference type="InterPro" id="IPR013087">
    <property type="entry name" value="Znf_C2H2_type"/>
</dbReference>
<dbReference type="FunFam" id="3.30.160.60:FF:000446">
    <property type="entry name" value="Zinc finger protein"/>
    <property type="match status" value="1"/>
</dbReference>
<dbReference type="EMBL" id="BLKM01002804">
    <property type="protein sequence ID" value="GFG40935.1"/>
    <property type="molecule type" value="Genomic_DNA"/>
</dbReference>
<evidence type="ECO:0000256" key="9">
    <source>
        <dbReference type="ARBA" id="ARBA00023163"/>
    </source>
</evidence>
<feature type="domain" description="C2H2-type" evidence="15">
    <location>
        <begin position="490"/>
        <end position="517"/>
    </location>
</feature>
<feature type="domain" description="C2H2-type" evidence="15">
    <location>
        <begin position="458"/>
        <end position="485"/>
    </location>
</feature>
<evidence type="ECO:0000256" key="12">
    <source>
        <dbReference type="PROSITE-ProRule" id="PRU01263"/>
    </source>
</evidence>
<feature type="binding site" evidence="12">
    <location>
        <position position="175"/>
    </location>
    <ligand>
        <name>Zn(2+)</name>
        <dbReference type="ChEBI" id="CHEBI:29105"/>
    </ligand>
</feature>
<evidence type="ECO:0000256" key="1">
    <source>
        <dbReference type="ARBA" id="ARBA00004123"/>
    </source>
</evidence>
<evidence type="ECO:0000313" key="17">
    <source>
        <dbReference type="EMBL" id="GFG40935.1"/>
    </source>
</evidence>
<dbReference type="AlphaFoldDB" id="A0A6L2QCS4"/>
<evidence type="ECO:0000256" key="13">
    <source>
        <dbReference type="SAM" id="MobiDB-lite"/>
    </source>
</evidence>
<evidence type="ECO:0000256" key="5">
    <source>
        <dbReference type="ARBA" id="ARBA00022771"/>
    </source>
</evidence>
<dbReference type="OrthoDB" id="8922241at2759"/>
<dbReference type="Proteomes" id="UP000502823">
    <property type="component" value="Unassembled WGS sequence"/>
</dbReference>
<feature type="transmembrane region" description="Helical" evidence="14">
    <location>
        <begin position="81"/>
        <end position="102"/>
    </location>
</feature>
<protein>
    <recommendedName>
        <fullName evidence="19">Protein krueppel</fullName>
    </recommendedName>
</protein>
<dbReference type="PANTHER" id="PTHR24379:SF121">
    <property type="entry name" value="C2H2-TYPE DOMAIN-CONTAINING PROTEIN"/>
    <property type="match status" value="1"/>
</dbReference>
<dbReference type="FunFam" id="3.30.160.60:FF:000264">
    <property type="entry name" value="Zinc finger protein 236"/>
    <property type="match status" value="1"/>
</dbReference>
<dbReference type="Gene3D" id="3.40.1800.20">
    <property type="match status" value="1"/>
</dbReference>
<keyword evidence="3 12" id="KW-0479">Metal-binding</keyword>
<dbReference type="GO" id="GO:0042802">
    <property type="term" value="F:identical protein binding"/>
    <property type="evidence" value="ECO:0007669"/>
    <property type="project" value="UniProtKB-ARBA"/>
</dbReference>
<evidence type="ECO:0000256" key="11">
    <source>
        <dbReference type="PROSITE-ProRule" id="PRU00042"/>
    </source>
</evidence>
<dbReference type="Pfam" id="PF13894">
    <property type="entry name" value="zf-C2H2_4"/>
    <property type="match status" value="1"/>
</dbReference>
<keyword evidence="10" id="KW-0539">Nucleus</keyword>
<feature type="region of interest" description="Disordered" evidence="13">
    <location>
        <begin position="211"/>
        <end position="233"/>
    </location>
</feature>
<proteinExistence type="inferred from homology"/>
<dbReference type="FunFam" id="3.30.160.60:FF:000045">
    <property type="entry name" value="ZFP69 zinc finger protein B"/>
    <property type="match status" value="1"/>
</dbReference>
<feature type="binding site" evidence="12">
    <location>
        <position position="130"/>
    </location>
    <ligand>
        <name>Zn(2+)</name>
        <dbReference type="ChEBI" id="CHEBI:29105"/>
    </ligand>
</feature>
<feature type="domain" description="C2H2-type" evidence="15">
    <location>
        <begin position="374"/>
        <end position="401"/>
    </location>
</feature>
<gene>
    <name evidence="17" type="ORF">Cfor_04030</name>
</gene>
<dbReference type="Gene3D" id="3.30.160.60">
    <property type="entry name" value="Classic Zinc Finger"/>
    <property type="match status" value="5"/>
</dbReference>
<dbReference type="SUPFAM" id="SSF57716">
    <property type="entry name" value="Glucocorticoid receptor-like (DNA-binding domain)"/>
    <property type="match status" value="1"/>
</dbReference>
<evidence type="ECO:0000256" key="8">
    <source>
        <dbReference type="ARBA" id="ARBA00023125"/>
    </source>
</evidence>
<feature type="compositionally biased region" description="Polar residues" evidence="13">
    <location>
        <begin position="211"/>
        <end position="225"/>
    </location>
</feature>
<evidence type="ECO:0000256" key="10">
    <source>
        <dbReference type="ARBA" id="ARBA00023242"/>
    </source>
</evidence>
<dbReference type="FunFam" id="3.30.160.60:FF:000508">
    <property type="entry name" value="Myeloid zinc finger 1"/>
    <property type="match status" value="1"/>
</dbReference>
<evidence type="ECO:0000256" key="4">
    <source>
        <dbReference type="ARBA" id="ARBA00022737"/>
    </source>
</evidence>
<dbReference type="GO" id="GO:0008270">
    <property type="term" value="F:zinc ion binding"/>
    <property type="evidence" value="ECO:0007669"/>
    <property type="project" value="UniProtKB-UniRule"/>
</dbReference>
<keyword evidence="14" id="KW-1133">Transmembrane helix</keyword>
<dbReference type="InterPro" id="IPR012934">
    <property type="entry name" value="Znf_AD"/>
</dbReference>
<keyword evidence="7" id="KW-0805">Transcription regulation</keyword>
<dbReference type="Pfam" id="PF00096">
    <property type="entry name" value="zf-C2H2"/>
    <property type="match status" value="5"/>
</dbReference>
<comment type="similarity">
    <text evidence="2">Belongs to the krueppel C2H2-type zinc-finger protein family.</text>
</comment>
<comment type="caution">
    <text evidence="17">The sequence shown here is derived from an EMBL/GenBank/DDBJ whole genome shotgun (WGS) entry which is preliminary data.</text>
</comment>
<keyword evidence="18" id="KW-1185">Reference proteome</keyword>
<keyword evidence="4" id="KW-0677">Repeat</keyword>
<name>A0A6L2QCS4_COPFO</name>
<keyword evidence="8" id="KW-0238">DNA-binding</keyword>
<feature type="binding site" evidence="12">
    <location>
        <position position="133"/>
    </location>
    <ligand>
        <name>Zn(2+)</name>
        <dbReference type="ChEBI" id="CHEBI:29105"/>
    </ligand>
</feature>
<dbReference type="GO" id="GO:0003677">
    <property type="term" value="F:DNA binding"/>
    <property type="evidence" value="ECO:0007669"/>
    <property type="project" value="UniProtKB-KW"/>
</dbReference>
<feature type="domain" description="C2H2-type" evidence="15">
    <location>
        <begin position="517"/>
        <end position="539"/>
    </location>
</feature>
<keyword evidence="14" id="KW-0472">Membrane</keyword>
<dbReference type="Pfam" id="PF07776">
    <property type="entry name" value="zf-AD"/>
    <property type="match status" value="1"/>
</dbReference>
<comment type="subcellular location">
    <subcellularLocation>
        <location evidence="1">Nucleus</location>
    </subcellularLocation>
</comment>
<accession>A0A6L2QCS4</accession>
<keyword evidence="14" id="KW-0812">Transmembrane</keyword>
<dbReference type="SMART" id="SM00868">
    <property type="entry name" value="zf-AD"/>
    <property type="match status" value="1"/>
</dbReference>
<dbReference type="GO" id="GO:0005634">
    <property type="term" value="C:nucleus"/>
    <property type="evidence" value="ECO:0007669"/>
    <property type="project" value="UniProtKB-SubCell"/>
</dbReference>
<evidence type="ECO:0000256" key="6">
    <source>
        <dbReference type="ARBA" id="ARBA00022833"/>
    </source>
</evidence>
<evidence type="ECO:0008006" key="19">
    <source>
        <dbReference type="Google" id="ProtNLM"/>
    </source>
</evidence>
<keyword evidence="5 11" id="KW-0863">Zinc-finger</keyword>
<dbReference type="SUPFAM" id="SSF57667">
    <property type="entry name" value="beta-beta-alpha zinc fingers"/>
    <property type="match status" value="3"/>
</dbReference>
<dbReference type="InParanoid" id="A0A6L2QCS4"/>
<keyword evidence="9" id="KW-0804">Transcription</keyword>
<dbReference type="PROSITE" id="PS51915">
    <property type="entry name" value="ZAD"/>
    <property type="match status" value="1"/>
</dbReference>
<feature type="binding site" evidence="12">
    <location>
        <position position="178"/>
    </location>
    <ligand>
        <name>Zn(2+)</name>
        <dbReference type="ChEBI" id="CHEBI:29105"/>
    </ligand>
</feature>
<dbReference type="PANTHER" id="PTHR24379">
    <property type="entry name" value="KRAB AND ZINC FINGER DOMAIN-CONTAINING"/>
    <property type="match status" value="1"/>
</dbReference>
<evidence type="ECO:0000256" key="3">
    <source>
        <dbReference type="ARBA" id="ARBA00022723"/>
    </source>
</evidence>
<evidence type="ECO:0000256" key="14">
    <source>
        <dbReference type="SAM" id="Phobius"/>
    </source>
</evidence>
<sequence>MACLKAVVQSAAIIRSFNTAAVAGTWWHLRPTCSLSLPEFLEQPNLQPLRALPLLVELKISDNSEFTLHYRKKRAVVGKKLASRLSALLVLSVLSCVEAVFVTKMKTYSRRKQSPSYDFDDTHMDFNEICRLCLSEEGEKFQIFKHVDDVPLPLRIMACVSVEVFEGDGLPSQICRQCVEELQNHYRFKQKCENSDVRLRQYMKNVKTTQLPGKTSKTTGQIQGNEDSESSEIDDALLQEDQAEQEIIRNIRKDLENHKRTNVNSGSVDESINYKDKTVVGEKDNERQDAVHIGGSSESYMQSNFKHTTNMSVLAVKQERAEAEHSNATVEWSQNVQGVTQNQGQQESSAVIQGVDSLPSISYLQHYSEQGLPFICTKCPKRFAKRIDLRRHESVHNQQRGFECPVCEKWFPNKTSFGRHERTHTGERPYSCSQCGKSFSQGAILARHIMTHTGIKPFKCEVCNKGFTQREGLRVHTRQHTKEQPEIQLHECPLCEKSFCHPSGLSRHLIIHTGKTFNCTVCSKVFTDSSSLRRHVKRHGIASEPPLNQPPQEHNSS</sequence>
<evidence type="ECO:0000313" key="18">
    <source>
        <dbReference type="Proteomes" id="UP000502823"/>
    </source>
</evidence>
<feature type="domain" description="C2H2-type" evidence="15">
    <location>
        <begin position="402"/>
        <end position="429"/>
    </location>
</feature>
<organism evidence="17 18">
    <name type="scientific">Coptotermes formosanus</name>
    <name type="common">Formosan subterranean termite</name>
    <dbReference type="NCBI Taxonomy" id="36987"/>
    <lineage>
        <taxon>Eukaryota</taxon>
        <taxon>Metazoa</taxon>
        <taxon>Ecdysozoa</taxon>
        <taxon>Arthropoda</taxon>
        <taxon>Hexapoda</taxon>
        <taxon>Insecta</taxon>
        <taxon>Pterygota</taxon>
        <taxon>Neoptera</taxon>
        <taxon>Polyneoptera</taxon>
        <taxon>Dictyoptera</taxon>
        <taxon>Blattodea</taxon>
        <taxon>Blattoidea</taxon>
        <taxon>Termitoidae</taxon>
        <taxon>Rhinotermitidae</taxon>
        <taxon>Coptotermes</taxon>
    </lineage>
</organism>